<accession>A0ABR3ZDR3</accession>
<dbReference type="EMBL" id="JAWCUI010000016">
    <property type="protein sequence ID" value="KAL1898185.1"/>
    <property type="molecule type" value="Genomic_DNA"/>
</dbReference>
<reference evidence="1 2" key="1">
    <citation type="journal article" date="2024" name="IMA Fungus">
        <title>IMA Genome - F19 : A genome assembly and annotation guide to empower mycologists, including annotated draft genome sequences of Ceratocystis pirilliformis, Diaporthe australafricana, Fusarium ophioides, Paecilomyces lecythidis, and Sporothrix stenoceras.</title>
        <authorList>
            <person name="Aylward J."/>
            <person name="Wilson A.M."/>
            <person name="Visagie C.M."/>
            <person name="Spraker J."/>
            <person name="Barnes I."/>
            <person name="Buitendag C."/>
            <person name="Ceriani C."/>
            <person name="Del Mar Angel L."/>
            <person name="du Plessis D."/>
            <person name="Fuchs T."/>
            <person name="Gasser K."/>
            <person name="Kramer D."/>
            <person name="Li W."/>
            <person name="Munsamy K."/>
            <person name="Piso A."/>
            <person name="Price J.L."/>
            <person name="Sonnekus B."/>
            <person name="Thomas C."/>
            <person name="van der Nest A."/>
            <person name="van Dijk A."/>
            <person name="van Heerden A."/>
            <person name="van Vuuren N."/>
            <person name="Yilmaz N."/>
            <person name="Duong T.A."/>
            <person name="van der Merwe N.A."/>
            <person name="Wingfield M.J."/>
            <person name="Wingfield B.D."/>
        </authorList>
    </citation>
    <scope>NUCLEOTIDE SEQUENCE [LARGE SCALE GENOMIC DNA]</scope>
    <source>
        <strain evidence="1 2">CMW 5346</strain>
    </source>
</reference>
<evidence type="ECO:0000313" key="1">
    <source>
        <dbReference type="EMBL" id="KAL1898185.1"/>
    </source>
</evidence>
<dbReference type="Proteomes" id="UP001583186">
    <property type="component" value="Unassembled WGS sequence"/>
</dbReference>
<protein>
    <submittedName>
        <fullName evidence="1">Uncharacterized protein</fullName>
    </submittedName>
</protein>
<proteinExistence type="predicted"/>
<sequence>MGIDKIKEAVRELAKLNRGDTSTAIKSESEDNEDSQATQLSEFSGERRFASYQAAVVNALGGGKWMSITLESTTDNHTMPDIDLGSG</sequence>
<comment type="caution">
    <text evidence="1">The sequence shown here is derived from an EMBL/GenBank/DDBJ whole genome shotgun (WGS) entry which is preliminary data.</text>
</comment>
<organism evidence="1 2">
    <name type="scientific">Sporothrix stenoceras</name>
    <dbReference type="NCBI Taxonomy" id="5173"/>
    <lineage>
        <taxon>Eukaryota</taxon>
        <taxon>Fungi</taxon>
        <taxon>Dikarya</taxon>
        <taxon>Ascomycota</taxon>
        <taxon>Pezizomycotina</taxon>
        <taxon>Sordariomycetes</taxon>
        <taxon>Sordariomycetidae</taxon>
        <taxon>Ophiostomatales</taxon>
        <taxon>Ophiostomataceae</taxon>
        <taxon>Sporothrix</taxon>
    </lineage>
</organism>
<evidence type="ECO:0000313" key="2">
    <source>
        <dbReference type="Proteomes" id="UP001583186"/>
    </source>
</evidence>
<keyword evidence="2" id="KW-1185">Reference proteome</keyword>
<gene>
    <name evidence="1" type="ORF">Sste5346_003591</name>
</gene>
<name>A0ABR3ZDR3_9PEZI</name>